<keyword evidence="2" id="KW-1185">Reference proteome</keyword>
<comment type="caution">
    <text evidence="1">The sequence shown here is derived from an EMBL/GenBank/DDBJ whole genome shotgun (WGS) entry which is preliminary data.</text>
</comment>
<organism evidence="1 2">
    <name type="scientific">Araneus ventricosus</name>
    <name type="common">Orbweaver spider</name>
    <name type="synonym">Epeira ventricosa</name>
    <dbReference type="NCBI Taxonomy" id="182803"/>
    <lineage>
        <taxon>Eukaryota</taxon>
        <taxon>Metazoa</taxon>
        <taxon>Ecdysozoa</taxon>
        <taxon>Arthropoda</taxon>
        <taxon>Chelicerata</taxon>
        <taxon>Arachnida</taxon>
        <taxon>Araneae</taxon>
        <taxon>Araneomorphae</taxon>
        <taxon>Entelegynae</taxon>
        <taxon>Araneoidea</taxon>
        <taxon>Araneidae</taxon>
        <taxon>Araneus</taxon>
    </lineage>
</organism>
<dbReference type="EMBL" id="BGPR01043424">
    <property type="protein sequence ID" value="GBO20022.1"/>
    <property type="molecule type" value="Genomic_DNA"/>
</dbReference>
<dbReference type="OrthoDB" id="6783620at2759"/>
<evidence type="ECO:0000313" key="2">
    <source>
        <dbReference type="Proteomes" id="UP000499080"/>
    </source>
</evidence>
<accession>A0A4Y2V678</accession>
<name>A0A4Y2V678_ARAVE</name>
<sequence length="121" mass="13795">MDLNNECKLKGLCASILTYLHHQLFLKAEPKTLTTSQSHLTVTKFSAVEHWTDLVFPTEQALPSYQLLDVGIISESNVSNIVDRNKIQRGRTKARTTLLSQVIKDYDQLGLYFDGRKDRTL</sequence>
<reference evidence="1 2" key="1">
    <citation type="journal article" date="2019" name="Sci. Rep.">
        <title>Orb-weaving spider Araneus ventricosus genome elucidates the spidroin gene catalogue.</title>
        <authorList>
            <person name="Kono N."/>
            <person name="Nakamura H."/>
            <person name="Ohtoshi R."/>
            <person name="Moran D.A.P."/>
            <person name="Shinohara A."/>
            <person name="Yoshida Y."/>
            <person name="Fujiwara M."/>
            <person name="Mori M."/>
            <person name="Tomita M."/>
            <person name="Arakawa K."/>
        </authorList>
    </citation>
    <scope>NUCLEOTIDE SEQUENCE [LARGE SCALE GENOMIC DNA]</scope>
</reference>
<evidence type="ECO:0000313" key="1">
    <source>
        <dbReference type="EMBL" id="GBO20022.1"/>
    </source>
</evidence>
<proteinExistence type="predicted"/>
<protein>
    <submittedName>
        <fullName evidence="1">Uncharacterized protein</fullName>
    </submittedName>
</protein>
<dbReference type="Proteomes" id="UP000499080">
    <property type="component" value="Unassembled WGS sequence"/>
</dbReference>
<gene>
    <name evidence="1" type="ORF">AVEN_2023_1</name>
</gene>
<dbReference type="AlphaFoldDB" id="A0A4Y2V678"/>